<comment type="cofactor">
    <cofactor evidence="6">
        <name>Zn(2+)</name>
        <dbReference type="ChEBI" id="CHEBI:29105"/>
    </cofactor>
    <text evidence="6">Binds 1 zinc ion per subunit.</text>
</comment>
<dbReference type="GO" id="GO:0046872">
    <property type="term" value="F:metal ion binding"/>
    <property type="evidence" value="ECO:0007669"/>
    <property type="project" value="UniProtKB-KW"/>
</dbReference>
<keyword evidence="10" id="KW-1185">Reference proteome</keyword>
<dbReference type="GO" id="GO:0016020">
    <property type="term" value="C:membrane"/>
    <property type="evidence" value="ECO:0007669"/>
    <property type="project" value="TreeGrafter"/>
</dbReference>
<dbReference type="GO" id="GO:0004222">
    <property type="term" value="F:metalloendopeptidase activity"/>
    <property type="evidence" value="ECO:0007669"/>
    <property type="project" value="InterPro"/>
</dbReference>
<organism evidence="9 10">
    <name type="scientific">Cocleimonas flava</name>
    <dbReference type="NCBI Taxonomy" id="634765"/>
    <lineage>
        <taxon>Bacteria</taxon>
        <taxon>Pseudomonadati</taxon>
        <taxon>Pseudomonadota</taxon>
        <taxon>Gammaproteobacteria</taxon>
        <taxon>Thiotrichales</taxon>
        <taxon>Thiotrichaceae</taxon>
        <taxon>Cocleimonas</taxon>
    </lineage>
</organism>
<dbReference type="GO" id="GO:0051603">
    <property type="term" value="P:proteolysis involved in protein catabolic process"/>
    <property type="evidence" value="ECO:0007669"/>
    <property type="project" value="TreeGrafter"/>
</dbReference>
<keyword evidence="4 6" id="KW-0862">Zinc</keyword>
<keyword evidence="1 6" id="KW-0645">Protease</keyword>
<proteinExistence type="inferred from homology"/>
<dbReference type="Proteomes" id="UP000294887">
    <property type="component" value="Unassembled WGS sequence"/>
</dbReference>
<keyword evidence="7" id="KW-0732">Signal</keyword>
<keyword evidence="3 6" id="KW-0378">Hydrolase</keyword>
<dbReference type="InterPro" id="IPR001915">
    <property type="entry name" value="Peptidase_M48"/>
</dbReference>
<keyword evidence="2" id="KW-0479">Metal-binding</keyword>
<keyword evidence="5 6" id="KW-0482">Metalloprotease</keyword>
<evidence type="ECO:0000256" key="1">
    <source>
        <dbReference type="ARBA" id="ARBA00022670"/>
    </source>
</evidence>
<dbReference type="Gene3D" id="3.30.2010.10">
    <property type="entry name" value="Metalloproteases ('zincins'), catalytic domain"/>
    <property type="match status" value="1"/>
</dbReference>
<dbReference type="PANTHER" id="PTHR22726:SF24">
    <property type="entry name" value="M48 FAMILY METALLOPEPTIDASE"/>
    <property type="match status" value="1"/>
</dbReference>
<dbReference type="AlphaFoldDB" id="A0A4R1EW01"/>
<protein>
    <submittedName>
        <fullName evidence="9">Peptidase M48-like protein</fullName>
    </submittedName>
</protein>
<comment type="caution">
    <text evidence="9">The sequence shown here is derived from an EMBL/GenBank/DDBJ whole genome shotgun (WGS) entry which is preliminary data.</text>
</comment>
<reference evidence="9 10" key="1">
    <citation type="submission" date="2019-03" db="EMBL/GenBank/DDBJ databases">
        <title>Genomic Encyclopedia of Type Strains, Phase IV (KMG-IV): sequencing the most valuable type-strain genomes for metagenomic binning, comparative biology and taxonomic classification.</title>
        <authorList>
            <person name="Goeker M."/>
        </authorList>
    </citation>
    <scope>NUCLEOTIDE SEQUENCE [LARGE SCALE GENOMIC DNA]</scope>
    <source>
        <strain evidence="9 10">DSM 24830</strain>
    </source>
</reference>
<dbReference type="RefSeq" id="WP_165874770.1">
    <property type="nucleotide sequence ID" value="NZ_BAAAFU010000007.1"/>
</dbReference>
<evidence type="ECO:0000313" key="10">
    <source>
        <dbReference type="Proteomes" id="UP000294887"/>
    </source>
</evidence>
<dbReference type="EMBL" id="SMFQ01000005">
    <property type="protein sequence ID" value="TCJ83298.1"/>
    <property type="molecule type" value="Genomic_DNA"/>
</dbReference>
<dbReference type="InterPro" id="IPR051156">
    <property type="entry name" value="Mito/Outer_Membr_Metalloprot"/>
</dbReference>
<evidence type="ECO:0000256" key="4">
    <source>
        <dbReference type="ARBA" id="ARBA00022833"/>
    </source>
</evidence>
<name>A0A4R1EW01_9GAMM</name>
<evidence type="ECO:0000259" key="8">
    <source>
        <dbReference type="Pfam" id="PF01435"/>
    </source>
</evidence>
<accession>A0A4R1EW01</accession>
<feature type="chain" id="PRO_5020796351" evidence="7">
    <location>
        <begin position="18"/>
        <end position="336"/>
    </location>
</feature>
<evidence type="ECO:0000256" key="5">
    <source>
        <dbReference type="ARBA" id="ARBA00023049"/>
    </source>
</evidence>
<evidence type="ECO:0000256" key="3">
    <source>
        <dbReference type="ARBA" id="ARBA00022801"/>
    </source>
</evidence>
<comment type="similarity">
    <text evidence="6">Belongs to the peptidase M48 family.</text>
</comment>
<evidence type="ECO:0000256" key="2">
    <source>
        <dbReference type="ARBA" id="ARBA00022723"/>
    </source>
</evidence>
<feature type="signal peptide" evidence="7">
    <location>
        <begin position="1"/>
        <end position="17"/>
    </location>
</feature>
<dbReference type="PANTHER" id="PTHR22726">
    <property type="entry name" value="METALLOENDOPEPTIDASE OMA1"/>
    <property type="match status" value="1"/>
</dbReference>
<evidence type="ECO:0000313" key="9">
    <source>
        <dbReference type="EMBL" id="TCJ83298.1"/>
    </source>
</evidence>
<dbReference type="CDD" id="cd07333">
    <property type="entry name" value="M48C_bepA_like"/>
    <property type="match status" value="1"/>
</dbReference>
<gene>
    <name evidence="9" type="ORF">EV695_4038</name>
</gene>
<feature type="domain" description="Peptidase M48" evidence="8">
    <location>
        <begin position="62"/>
        <end position="249"/>
    </location>
</feature>
<dbReference type="Pfam" id="PF01435">
    <property type="entry name" value="Peptidase_M48"/>
    <property type="match status" value="1"/>
</dbReference>
<evidence type="ECO:0000256" key="6">
    <source>
        <dbReference type="RuleBase" id="RU003983"/>
    </source>
</evidence>
<sequence length="336" mass="36635">MTIKNTVSGFIAATLFAALSGCSTNPVSGKNDFTLINQKQELAIGAEGHKSIMKQKKRYNNPQLQAYVNNIGQQLARQSHRSDISYTFTVLDDPTVNAFALPGGYIYVTTGLMAYLNSEGELAGVLGHEIGHVTAKHGVKQQSAGAVGAILQSILADQAGVTAGKGFGQLGQALLSGYGRDHELQADKLGAEYLARVGYDPENMIEVVSVLKSQEEFEKYQAQKEGRKVQAYHGVFSSHPDNDTRLKEVIRQANKFKTQTTRDAGHDKYLKQIDGMPFRIDKNNNGRIVVGRASTPGLTYATLAQKSKVDEQRLRLINGMFPKGQPVPGRLVKVIQ</sequence>
<dbReference type="PROSITE" id="PS51257">
    <property type="entry name" value="PROKAR_LIPOPROTEIN"/>
    <property type="match status" value="1"/>
</dbReference>
<evidence type="ECO:0000256" key="7">
    <source>
        <dbReference type="SAM" id="SignalP"/>
    </source>
</evidence>